<sequence>MASTQYNELFQEIYVKIMERMEMGHEEADSPRKTPLYNKSNLCLNPGALKATKGGEVFQEKRLAVTLGREWTVSRALRGIRLFMIAVNATLGTGLYWRGGQIFELGEPLAVCLFDILLYIGGNLRRGVQFLGLHPHQRSYTGRAYISNHSTGTRLRQFDKDQSMLYPSLLINANVFDLGAKRVNLGAGPNNTPALGIKYWALPIEFDTRGTNNWGTGLLMSISIAIFAYTGVEVIAASALEAKWPHRADETPTSSAMLRRSNGAQMGKSFKLPLYSFLYLQ</sequence>
<gene>
    <name evidence="1" type="ORF">PENVUL_c001G05108</name>
</gene>
<keyword evidence="2" id="KW-1185">Reference proteome</keyword>
<evidence type="ECO:0000313" key="2">
    <source>
        <dbReference type="Proteomes" id="UP000191518"/>
    </source>
</evidence>
<dbReference type="PANTHER" id="PTHR43495">
    <property type="entry name" value="GABA PERMEASE"/>
    <property type="match status" value="1"/>
</dbReference>
<proteinExistence type="predicted"/>
<protein>
    <recommendedName>
        <fullName evidence="3">Amino acid permease/ SLC12A domain-containing protein</fullName>
    </recommendedName>
</protein>
<comment type="caution">
    <text evidence="1">The sequence shown here is derived from an EMBL/GenBank/DDBJ whole genome shotgun (WGS) entry which is preliminary data.</text>
</comment>
<dbReference type="Proteomes" id="UP000191518">
    <property type="component" value="Unassembled WGS sequence"/>
</dbReference>
<evidence type="ECO:0000313" key="1">
    <source>
        <dbReference type="EMBL" id="OQE12101.1"/>
    </source>
</evidence>
<reference evidence="2" key="1">
    <citation type="journal article" date="2017" name="Nat. Microbiol.">
        <title>Global analysis of biosynthetic gene clusters reveals vast potential of secondary metabolite production in Penicillium species.</title>
        <authorList>
            <person name="Nielsen J.C."/>
            <person name="Grijseels S."/>
            <person name="Prigent S."/>
            <person name="Ji B."/>
            <person name="Dainat J."/>
            <person name="Nielsen K.F."/>
            <person name="Frisvad J.C."/>
            <person name="Workman M."/>
            <person name="Nielsen J."/>
        </authorList>
    </citation>
    <scope>NUCLEOTIDE SEQUENCE [LARGE SCALE GENOMIC DNA]</scope>
    <source>
        <strain evidence="2">IBT 29486</strain>
    </source>
</reference>
<dbReference type="PANTHER" id="PTHR43495:SF5">
    <property type="entry name" value="GAMMA-AMINOBUTYRIC ACID PERMEASE"/>
    <property type="match status" value="1"/>
</dbReference>
<dbReference type="AlphaFoldDB" id="A0A1V6SDM2"/>
<dbReference type="STRING" id="29845.A0A1V6SDM2"/>
<accession>A0A1V6SDM2</accession>
<name>A0A1V6SDM2_9EURO</name>
<evidence type="ECO:0008006" key="3">
    <source>
        <dbReference type="Google" id="ProtNLM"/>
    </source>
</evidence>
<dbReference type="EMBL" id="MDYP01000001">
    <property type="protein sequence ID" value="OQE12101.1"/>
    <property type="molecule type" value="Genomic_DNA"/>
</dbReference>
<organism evidence="1 2">
    <name type="scientific">Penicillium vulpinum</name>
    <dbReference type="NCBI Taxonomy" id="29845"/>
    <lineage>
        <taxon>Eukaryota</taxon>
        <taxon>Fungi</taxon>
        <taxon>Dikarya</taxon>
        <taxon>Ascomycota</taxon>
        <taxon>Pezizomycotina</taxon>
        <taxon>Eurotiomycetes</taxon>
        <taxon>Eurotiomycetidae</taxon>
        <taxon>Eurotiales</taxon>
        <taxon>Aspergillaceae</taxon>
        <taxon>Penicillium</taxon>
    </lineage>
</organism>